<evidence type="ECO:0000313" key="2">
    <source>
        <dbReference type="Proteomes" id="UP001369815"/>
    </source>
</evidence>
<organism evidence="1 2">
    <name type="scientific">Daldinia eschscholtzii</name>
    <dbReference type="NCBI Taxonomy" id="292717"/>
    <lineage>
        <taxon>Eukaryota</taxon>
        <taxon>Fungi</taxon>
        <taxon>Dikarya</taxon>
        <taxon>Ascomycota</taxon>
        <taxon>Pezizomycotina</taxon>
        <taxon>Sordariomycetes</taxon>
        <taxon>Xylariomycetidae</taxon>
        <taxon>Xylariales</taxon>
        <taxon>Hypoxylaceae</taxon>
        <taxon>Daldinia</taxon>
    </lineage>
</organism>
<dbReference type="EMBL" id="JBANMG010000001">
    <property type="protein sequence ID" value="KAK6957640.1"/>
    <property type="molecule type" value="Genomic_DNA"/>
</dbReference>
<dbReference type="InterPro" id="IPR021276">
    <property type="entry name" value="DUF2855"/>
</dbReference>
<keyword evidence="2" id="KW-1185">Reference proteome</keyword>
<dbReference type="Pfam" id="PF11017">
    <property type="entry name" value="DUF2855"/>
    <property type="match status" value="1"/>
</dbReference>
<comment type="caution">
    <text evidence="1">The sequence shown here is derived from an EMBL/GenBank/DDBJ whole genome shotgun (WGS) entry which is preliminary data.</text>
</comment>
<accession>A0AAX6MY94</accession>
<dbReference type="AlphaFoldDB" id="A0AAX6MY94"/>
<reference evidence="1 2" key="1">
    <citation type="journal article" date="2024" name="Front Chem Biol">
        <title>Unveiling the potential of Daldinia eschscholtzii MFLUCC 19-0629 through bioactivity and bioinformatics studies for enhanced sustainable agriculture production.</title>
        <authorList>
            <person name="Brooks S."/>
            <person name="Weaver J.A."/>
            <person name="Klomchit A."/>
            <person name="Alharthi S.A."/>
            <person name="Onlamun T."/>
            <person name="Nurani R."/>
            <person name="Vong T.K."/>
            <person name="Alberti F."/>
            <person name="Greco C."/>
        </authorList>
    </citation>
    <scope>NUCLEOTIDE SEQUENCE [LARGE SCALE GENOMIC DNA]</scope>
    <source>
        <strain evidence="1">MFLUCC 19-0629</strain>
    </source>
</reference>
<evidence type="ECO:0000313" key="1">
    <source>
        <dbReference type="EMBL" id="KAK6957640.1"/>
    </source>
</evidence>
<sequence length="388" mass="42454">MAEVPVIQILDKKDYFKQALVPIPDPPTPSRGVIPADPNGADWWGIHRIPPTTPAPYNDASVYGRISAWGYAKVVDSTFPSIPKGTYVWGYLPIGTLPLDFQVKEAGFPGQFFVTEPYRQHHLKLYNHYFVCPESTAEAIQAKSDVIAYGALFRVMHLTAFLMAEFMFSEDPKQSVNLTPEQADLTDATVINFAPGSKVGLAFARALRERTSSKPARIVGAASEYSKAFVESTGIYDAVEATTADPLEVASRLGISKDSKIVIVDFGGRNHVQWKWAAALVSAYPRVQFIVVGAEVSEPSASVAPGGKPPAGLDISQVMADTQQNQAIAKVGEKEYYARANASWESFFNKRVPGVKLVWGEGMESVRDAWDRFAKGEVSSEEGLVFKI</sequence>
<protein>
    <submittedName>
        <fullName evidence="1">Uncharacterized protein</fullName>
    </submittedName>
</protein>
<name>A0AAX6MY94_9PEZI</name>
<proteinExistence type="predicted"/>
<gene>
    <name evidence="1" type="ORF">Daesc_000427</name>
</gene>
<dbReference type="Proteomes" id="UP001369815">
    <property type="component" value="Unassembled WGS sequence"/>
</dbReference>